<dbReference type="AlphaFoldDB" id="A0A193LE35"/>
<evidence type="ECO:0000256" key="1">
    <source>
        <dbReference type="SAM" id="Phobius"/>
    </source>
</evidence>
<evidence type="ECO:0008006" key="4">
    <source>
        <dbReference type="Google" id="ProtNLM"/>
    </source>
</evidence>
<feature type="transmembrane region" description="Helical" evidence="1">
    <location>
        <begin position="16"/>
        <end position="39"/>
    </location>
</feature>
<dbReference type="EMBL" id="CP016268">
    <property type="protein sequence ID" value="ANO50738.1"/>
    <property type="molecule type" value="Genomic_DNA"/>
</dbReference>
<dbReference type="KEGG" id="woc:BA177_05530"/>
<evidence type="ECO:0000313" key="2">
    <source>
        <dbReference type="EMBL" id="ANO50738.1"/>
    </source>
</evidence>
<gene>
    <name evidence="2" type="ORF">BA177_05530</name>
</gene>
<sequence length="65" mass="7466">MSADRLEDNCWYRNHWVWLIIAIPSCTVLGCMLTIWLAISNPEIIVQDPLLDQSQATRTPRDALP</sequence>
<keyword evidence="1" id="KW-0812">Transmembrane</keyword>
<evidence type="ECO:0000313" key="3">
    <source>
        <dbReference type="Proteomes" id="UP000092695"/>
    </source>
</evidence>
<protein>
    <recommendedName>
        <fullName evidence="4">Nitrogen fixation protein FixH</fullName>
    </recommendedName>
</protein>
<keyword evidence="1" id="KW-0472">Membrane</keyword>
<dbReference type="PROSITE" id="PS51257">
    <property type="entry name" value="PROKAR_LIPOPROTEIN"/>
    <property type="match status" value="1"/>
</dbReference>
<proteinExistence type="predicted"/>
<dbReference type="RefSeq" id="WP_068613932.1">
    <property type="nucleotide sequence ID" value="NZ_CP016268.1"/>
</dbReference>
<accession>A0A193LE35</accession>
<dbReference type="STRING" id="1548547.BA177_05530"/>
<organism evidence="2 3">
    <name type="scientific">Woeseia oceani</name>
    <dbReference type="NCBI Taxonomy" id="1548547"/>
    <lineage>
        <taxon>Bacteria</taxon>
        <taxon>Pseudomonadati</taxon>
        <taxon>Pseudomonadota</taxon>
        <taxon>Gammaproteobacteria</taxon>
        <taxon>Woeseiales</taxon>
        <taxon>Woeseiaceae</taxon>
        <taxon>Woeseia</taxon>
    </lineage>
</organism>
<reference evidence="2 3" key="1">
    <citation type="submission" date="2016-06" db="EMBL/GenBank/DDBJ databases">
        <title>Complete genome sequence of a deep-branching marine Gamma Proteobacterium Woeseia oceani type strain XK5.</title>
        <authorList>
            <person name="Mu D."/>
            <person name="Du Z."/>
        </authorList>
    </citation>
    <scope>NUCLEOTIDE SEQUENCE [LARGE SCALE GENOMIC DNA]</scope>
    <source>
        <strain evidence="2 3">XK5</strain>
    </source>
</reference>
<name>A0A193LE35_9GAMM</name>
<keyword evidence="3" id="KW-1185">Reference proteome</keyword>
<dbReference type="Proteomes" id="UP000092695">
    <property type="component" value="Chromosome"/>
</dbReference>
<dbReference type="OrthoDB" id="5295180at2"/>
<keyword evidence="1" id="KW-1133">Transmembrane helix</keyword>